<evidence type="ECO:0000313" key="3">
    <source>
        <dbReference type="Proteomes" id="UP001163203"/>
    </source>
</evidence>
<keyword evidence="3" id="KW-1185">Reference proteome</keyword>
<dbReference type="Proteomes" id="UP001163203">
    <property type="component" value="Chromosome"/>
</dbReference>
<sequence>MAEDDKQAGKPTPQEVEEIKRRIEDKGNVFLNAPSHVKPDDSKKSK</sequence>
<evidence type="ECO:0000313" key="2">
    <source>
        <dbReference type="EMBL" id="WAL67164.1"/>
    </source>
</evidence>
<reference evidence="2" key="1">
    <citation type="submission" date="2022-11" db="EMBL/GenBank/DDBJ databases">
        <authorList>
            <person name="Mo P."/>
        </authorList>
    </citation>
    <scope>NUCLEOTIDE SEQUENCE</scope>
    <source>
        <strain evidence="2">HUAS 11-8</strain>
    </source>
</reference>
<dbReference type="RefSeq" id="WP_268757292.1">
    <property type="nucleotide sequence ID" value="NZ_CP113836.1"/>
</dbReference>
<protein>
    <submittedName>
        <fullName evidence="2">Uncharacterized protein</fullName>
    </submittedName>
</protein>
<feature type="region of interest" description="Disordered" evidence="1">
    <location>
        <begin position="1"/>
        <end position="46"/>
    </location>
</feature>
<dbReference type="EMBL" id="CP113836">
    <property type="protein sequence ID" value="WAL67164.1"/>
    <property type="molecule type" value="Genomic_DNA"/>
</dbReference>
<name>A0ABY7B6V7_9PSEU</name>
<feature type="compositionally biased region" description="Basic and acidic residues" evidence="1">
    <location>
        <begin position="17"/>
        <end position="27"/>
    </location>
</feature>
<organism evidence="2 3">
    <name type="scientific">Amycolatopsis cynarae</name>
    <dbReference type="NCBI Taxonomy" id="2995223"/>
    <lineage>
        <taxon>Bacteria</taxon>
        <taxon>Bacillati</taxon>
        <taxon>Actinomycetota</taxon>
        <taxon>Actinomycetes</taxon>
        <taxon>Pseudonocardiales</taxon>
        <taxon>Pseudonocardiaceae</taxon>
        <taxon>Amycolatopsis</taxon>
    </lineage>
</organism>
<gene>
    <name evidence="2" type="ORF">ORV05_05070</name>
</gene>
<evidence type="ECO:0000256" key="1">
    <source>
        <dbReference type="SAM" id="MobiDB-lite"/>
    </source>
</evidence>
<feature type="compositionally biased region" description="Basic and acidic residues" evidence="1">
    <location>
        <begin position="37"/>
        <end position="46"/>
    </location>
</feature>
<accession>A0ABY7B6V7</accession>
<proteinExistence type="predicted"/>